<sequence>MPSRLCQKERWLLKHIEHMGNRGNITYKGEATPSNPIETTISLEKERAVKERVSERLMKCFRTWNIDFRREETSNFGLSNVIRP</sequence>
<accession>A0A4Y2Q773</accession>
<proteinExistence type="predicted"/>
<name>A0A4Y2Q773_ARAVE</name>
<organism evidence="1 2">
    <name type="scientific">Araneus ventricosus</name>
    <name type="common">Orbweaver spider</name>
    <name type="synonym">Epeira ventricosa</name>
    <dbReference type="NCBI Taxonomy" id="182803"/>
    <lineage>
        <taxon>Eukaryota</taxon>
        <taxon>Metazoa</taxon>
        <taxon>Ecdysozoa</taxon>
        <taxon>Arthropoda</taxon>
        <taxon>Chelicerata</taxon>
        <taxon>Arachnida</taxon>
        <taxon>Araneae</taxon>
        <taxon>Araneomorphae</taxon>
        <taxon>Entelegynae</taxon>
        <taxon>Araneoidea</taxon>
        <taxon>Araneidae</taxon>
        <taxon>Araneus</taxon>
    </lineage>
</organism>
<protein>
    <submittedName>
        <fullName evidence="1">Uncharacterized protein</fullName>
    </submittedName>
</protein>
<dbReference type="Proteomes" id="UP000499080">
    <property type="component" value="Unassembled WGS sequence"/>
</dbReference>
<dbReference type="EMBL" id="BGPR01012875">
    <property type="protein sequence ID" value="GBN58136.1"/>
    <property type="molecule type" value="Genomic_DNA"/>
</dbReference>
<comment type="caution">
    <text evidence="1">The sequence shown here is derived from an EMBL/GenBank/DDBJ whole genome shotgun (WGS) entry which is preliminary data.</text>
</comment>
<evidence type="ECO:0000313" key="1">
    <source>
        <dbReference type="EMBL" id="GBN58136.1"/>
    </source>
</evidence>
<dbReference type="AlphaFoldDB" id="A0A4Y2Q773"/>
<gene>
    <name evidence="1" type="ORF">AVEN_27592_1</name>
</gene>
<reference evidence="1 2" key="1">
    <citation type="journal article" date="2019" name="Sci. Rep.">
        <title>Orb-weaving spider Araneus ventricosus genome elucidates the spidroin gene catalogue.</title>
        <authorList>
            <person name="Kono N."/>
            <person name="Nakamura H."/>
            <person name="Ohtoshi R."/>
            <person name="Moran D.A.P."/>
            <person name="Shinohara A."/>
            <person name="Yoshida Y."/>
            <person name="Fujiwara M."/>
            <person name="Mori M."/>
            <person name="Tomita M."/>
            <person name="Arakawa K."/>
        </authorList>
    </citation>
    <scope>NUCLEOTIDE SEQUENCE [LARGE SCALE GENOMIC DNA]</scope>
</reference>
<keyword evidence="2" id="KW-1185">Reference proteome</keyword>
<evidence type="ECO:0000313" key="2">
    <source>
        <dbReference type="Proteomes" id="UP000499080"/>
    </source>
</evidence>